<dbReference type="Pfam" id="PF01979">
    <property type="entry name" value="Amidohydro_1"/>
    <property type="match status" value="1"/>
</dbReference>
<dbReference type="Proteomes" id="UP000288259">
    <property type="component" value="Unassembled WGS sequence"/>
</dbReference>
<organism evidence="3 4">
    <name type="scientific">Pseudidiomarina insulisalsae</name>
    <dbReference type="NCBI Taxonomy" id="575789"/>
    <lineage>
        <taxon>Bacteria</taxon>
        <taxon>Pseudomonadati</taxon>
        <taxon>Pseudomonadota</taxon>
        <taxon>Gammaproteobacteria</taxon>
        <taxon>Alteromonadales</taxon>
        <taxon>Idiomarinaceae</taxon>
        <taxon>Pseudidiomarina</taxon>
    </lineage>
</organism>
<dbReference type="AlphaFoldDB" id="A0A432YMG1"/>
<evidence type="ECO:0000256" key="1">
    <source>
        <dbReference type="SAM" id="SignalP"/>
    </source>
</evidence>
<feature type="domain" description="Amidohydrolase-related" evidence="2">
    <location>
        <begin position="71"/>
        <end position="460"/>
    </location>
</feature>
<dbReference type="SUPFAM" id="SSF51338">
    <property type="entry name" value="Composite domain of metallo-dependent hydrolases"/>
    <property type="match status" value="1"/>
</dbReference>
<evidence type="ECO:0000259" key="2">
    <source>
        <dbReference type="Pfam" id="PF01979"/>
    </source>
</evidence>
<dbReference type="RefSeq" id="WP_126754039.1">
    <property type="nucleotide sequence ID" value="NZ_PIPY01000004.1"/>
</dbReference>
<gene>
    <name evidence="3" type="ORF">CWI71_04300</name>
</gene>
<dbReference type="GO" id="GO:0016810">
    <property type="term" value="F:hydrolase activity, acting on carbon-nitrogen (but not peptide) bonds"/>
    <property type="evidence" value="ECO:0007669"/>
    <property type="project" value="InterPro"/>
</dbReference>
<feature type="signal peptide" evidence="1">
    <location>
        <begin position="1"/>
        <end position="18"/>
    </location>
</feature>
<dbReference type="Gene3D" id="3.20.20.140">
    <property type="entry name" value="Metal-dependent hydrolases"/>
    <property type="match status" value="2"/>
</dbReference>
<evidence type="ECO:0000313" key="3">
    <source>
        <dbReference type="EMBL" id="RUO62078.1"/>
    </source>
</evidence>
<dbReference type="EMBL" id="PIPY01000004">
    <property type="protein sequence ID" value="RUO62078.1"/>
    <property type="molecule type" value="Genomic_DNA"/>
</dbReference>
<dbReference type="Gene3D" id="2.30.40.10">
    <property type="entry name" value="Urease, subunit C, domain 1"/>
    <property type="match status" value="2"/>
</dbReference>
<name>A0A432YMG1_9GAMM</name>
<comment type="caution">
    <text evidence="3">The sequence shown here is derived from an EMBL/GenBank/DDBJ whole genome shotgun (WGS) entry which is preliminary data.</text>
</comment>
<sequence>MIRLFFLVLFFLPLASGAQQQVLRGATLYDGTGADAVSNSTIVIEAGEITCVGHECKYSDDAEVVDLSGHYVTPGLIDAHVHYAASGWFDTRPWIPIARKIYDLNQSQQQLQMNVESLNQSYLCSGVTAVFDTGSFPWTTTLQVMSKFNTDKPRFVAAGQLITHDASAATRNVLTNQVIEDVHEFLPMSTDEEALGSVATIAASGASAVKVWFVDPAPERRAELQQRLHVIADAAHRAGLQFIVHATELENAKAAVKAGADVLVHSVFEDLIDEDFVNLVATNEVVYQPTLIVAPVINELFADLYLGRNPEFDDPNHCIAPEVKQLVQENWQKFVVWNQQSVSFHNFVAEMRAVGAELYRAQTNVLKLYEGGATIATATDAGNPGLYHGPAIYRELEEMQAAGIPAQAIITMSTQNGAKALGLEATMGTVEVGKNADLVILTEDPGEDISAYRSISHVMRFGKLHRVDDLNYDSNE</sequence>
<keyword evidence="1" id="KW-0732">Signal</keyword>
<dbReference type="PANTHER" id="PTHR43135:SF3">
    <property type="entry name" value="ALPHA-D-RIBOSE 1-METHYLPHOSPHONATE 5-TRIPHOSPHATE DIPHOSPHATASE"/>
    <property type="match status" value="1"/>
</dbReference>
<accession>A0A432YMG1</accession>
<dbReference type="InterPro" id="IPR051781">
    <property type="entry name" value="Metallo-dep_Hydrolase"/>
</dbReference>
<keyword evidence="4" id="KW-1185">Reference proteome</keyword>
<dbReference type="OrthoDB" id="9782972at2"/>
<dbReference type="InterPro" id="IPR032466">
    <property type="entry name" value="Metal_Hydrolase"/>
</dbReference>
<dbReference type="InterPro" id="IPR011059">
    <property type="entry name" value="Metal-dep_hydrolase_composite"/>
</dbReference>
<reference evidence="4" key="1">
    <citation type="journal article" date="2018" name="Front. Microbiol.">
        <title>Genome-Based Analysis Reveals the Taxonomy and Diversity of the Family Idiomarinaceae.</title>
        <authorList>
            <person name="Liu Y."/>
            <person name="Lai Q."/>
            <person name="Shao Z."/>
        </authorList>
    </citation>
    <scope>NUCLEOTIDE SEQUENCE [LARGE SCALE GENOMIC DNA]</scope>
    <source>
        <strain evidence="4">CVS-6</strain>
    </source>
</reference>
<dbReference type="InterPro" id="IPR006680">
    <property type="entry name" value="Amidohydro-rel"/>
</dbReference>
<proteinExistence type="predicted"/>
<dbReference type="PANTHER" id="PTHR43135">
    <property type="entry name" value="ALPHA-D-RIBOSE 1-METHYLPHOSPHONATE 5-TRIPHOSPHATE DIPHOSPHATASE"/>
    <property type="match status" value="1"/>
</dbReference>
<evidence type="ECO:0000313" key="4">
    <source>
        <dbReference type="Proteomes" id="UP000288259"/>
    </source>
</evidence>
<feature type="chain" id="PRO_5019507934" description="Amidohydrolase-related domain-containing protein" evidence="1">
    <location>
        <begin position="19"/>
        <end position="476"/>
    </location>
</feature>
<dbReference type="SUPFAM" id="SSF51556">
    <property type="entry name" value="Metallo-dependent hydrolases"/>
    <property type="match status" value="1"/>
</dbReference>
<protein>
    <recommendedName>
        <fullName evidence="2">Amidohydrolase-related domain-containing protein</fullName>
    </recommendedName>
</protein>